<dbReference type="Pfam" id="PF23955">
    <property type="entry name" value="DUF7284"/>
    <property type="match status" value="1"/>
</dbReference>
<dbReference type="KEGG" id="hlt:I7X12_04640"/>
<dbReference type="InterPro" id="IPR055708">
    <property type="entry name" value="DUF7284"/>
</dbReference>
<dbReference type="AlphaFoldDB" id="A0A7T3KW95"/>
<feature type="transmembrane region" description="Helical" evidence="1">
    <location>
        <begin position="12"/>
        <end position="29"/>
    </location>
</feature>
<accession>A0A7T3KW95</accession>
<keyword evidence="1" id="KW-0812">Transmembrane</keyword>
<evidence type="ECO:0000313" key="3">
    <source>
        <dbReference type="Proteomes" id="UP000595001"/>
    </source>
</evidence>
<gene>
    <name evidence="2" type="ORF">I7X12_04640</name>
</gene>
<organism evidence="2 3">
    <name type="scientific">Halosimplex litoreum</name>
    <dbReference type="NCBI Taxonomy" id="1198301"/>
    <lineage>
        <taxon>Archaea</taxon>
        <taxon>Methanobacteriati</taxon>
        <taxon>Methanobacteriota</taxon>
        <taxon>Stenosarchaea group</taxon>
        <taxon>Halobacteria</taxon>
        <taxon>Halobacteriales</taxon>
        <taxon>Haloarculaceae</taxon>
        <taxon>Halosimplex</taxon>
    </lineage>
</organism>
<keyword evidence="1" id="KW-1133">Transmembrane helix</keyword>
<protein>
    <submittedName>
        <fullName evidence="2">Uncharacterized protein</fullName>
    </submittedName>
</protein>
<dbReference type="EMBL" id="CP065856">
    <property type="protein sequence ID" value="QPV63924.1"/>
    <property type="molecule type" value="Genomic_DNA"/>
</dbReference>
<dbReference type="RefSeq" id="WP_198062700.1">
    <property type="nucleotide sequence ID" value="NZ_CP065856.1"/>
</dbReference>
<keyword evidence="3" id="KW-1185">Reference proteome</keyword>
<proteinExistence type="predicted"/>
<sequence>MDVRASSTAFDTVLFVLLVGIAVGTLAGVGDRRAPDGNRVAEETGDLLATTTAEVTYTRSARVPSSALLDGDDTVTVTVTRAASGTRAELLAAAAVADPSLGGASLTGTGENLRAGSRSATRRVLHTREANAQVAVTWRPYPNATLRSSFTVGDAPPRDADVSVATVAAASGMANVSAAARRAARTNGFGGVANVLADVVVADLFPPSETRDALYSEGPDRALVAHRYRRAATVLGVDTPAPFTPETVARANRRLSESLAERLARDLNRRYDSPTEAASAVRAHRVRVVVRTWSE</sequence>
<evidence type="ECO:0000256" key="1">
    <source>
        <dbReference type="SAM" id="Phobius"/>
    </source>
</evidence>
<evidence type="ECO:0000313" key="2">
    <source>
        <dbReference type="EMBL" id="QPV63924.1"/>
    </source>
</evidence>
<dbReference type="GeneID" id="60587755"/>
<reference evidence="2 3" key="1">
    <citation type="submission" date="2020-12" db="EMBL/GenBank/DDBJ databases">
        <title>Halosimplex halophilum sp. nov. and Halosimplex salinum sp. nov., two new members of the genus Halosimplex.</title>
        <authorList>
            <person name="Cui H.L."/>
        </authorList>
    </citation>
    <scope>NUCLEOTIDE SEQUENCE [LARGE SCALE GENOMIC DNA]</scope>
    <source>
        <strain evidence="2 3">YGH94</strain>
    </source>
</reference>
<keyword evidence="1" id="KW-0472">Membrane</keyword>
<dbReference type="OrthoDB" id="203217at2157"/>
<name>A0A7T3KW95_9EURY</name>
<dbReference type="Proteomes" id="UP000595001">
    <property type="component" value="Chromosome"/>
</dbReference>